<dbReference type="GO" id="GO:0061599">
    <property type="term" value="F:molybdopterin molybdotransferase activity"/>
    <property type="evidence" value="ECO:0007669"/>
    <property type="project" value="UniProtKB-UniRule"/>
</dbReference>
<dbReference type="GO" id="GO:0005829">
    <property type="term" value="C:cytosol"/>
    <property type="evidence" value="ECO:0007669"/>
    <property type="project" value="TreeGrafter"/>
</dbReference>
<comment type="cofactor">
    <cofactor evidence="5">
        <name>Mg(2+)</name>
        <dbReference type="ChEBI" id="CHEBI:18420"/>
    </cofactor>
</comment>
<keyword evidence="5" id="KW-0460">Magnesium</keyword>
<dbReference type="InterPro" id="IPR036425">
    <property type="entry name" value="MoaB/Mog-like_dom_sf"/>
</dbReference>
<dbReference type="GO" id="GO:0006777">
    <property type="term" value="P:Mo-molybdopterin cofactor biosynthetic process"/>
    <property type="evidence" value="ECO:0007669"/>
    <property type="project" value="UniProtKB-UniRule"/>
</dbReference>
<feature type="domain" description="MoaB/Mog" evidence="6">
    <location>
        <begin position="205"/>
        <end position="353"/>
    </location>
</feature>
<dbReference type="InterPro" id="IPR038987">
    <property type="entry name" value="MoeA-like"/>
</dbReference>
<comment type="pathway">
    <text evidence="5">Cofactor biosynthesis; molybdopterin biosynthesis.</text>
</comment>
<keyword evidence="5 7" id="KW-0808">Transferase</keyword>
<dbReference type="GeneID" id="96623217"/>
<evidence type="ECO:0000313" key="7">
    <source>
        <dbReference type="EMBL" id="QNV38279.1"/>
    </source>
</evidence>
<proteinExistence type="inferred from homology"/>
<gene>
    <name evidence="7" type="ORF">IDM49_03120</name>
</gene>
<dbReference type="Pfam" id="PF03453">
    <property type="entry name" value="MoeA_N"/>
    <property type="match status" value="1"/>
</dbReference>
<comment type="similarity">
    <text evidence="2 5">Belongs to the MoeA family.</text>
</comment>
<keyword evidence="5" id="KW-0501">Molybdenum cofactor biosynthesis</keyword>
<evidence type="ECO:0000256" key="1">
    <source>
        <dbReference type="ARBA" id="ARBA00002901"/>
    </source>
</evidence>
<dbReference type="EC" id="2.10.1.1" evidence="5"/>
<reference evidence="7 8" key="1">
    <citation type="submission" date="2020-09" db="EMBL/GenBank/DDBJ databases">
        <title>Investigation of environmental microbes.</title>
        <authorList>
            <person name="Ou Y."/>
            <person name="Kang Q."/>
        </authorList>
    </citation>
    <scope>NUCLEOTIDE SEQUENCE [LARGE SCALE GENOMIC DNA]</scope>
    <source>
        <strain evidence="7 8">KJZ-14</strain>
    </source>
</reference>
<comment type="function">
    <text evidence="1 5">Catalyzes the insertion of molybdate into adenylated molybdopterin with the concomitant release of AMP.</text>
</comment>
<dbReference type="SUPFAM" id="SSF63882">
    <property type="entry name" value="MoeA N-terminal region -like"/>
    <property type="match status" value="1"/>
</dbReference>
<dbReference type="Proteomes" id="UP000516404">
    <property type="component" value="Chromosome"/>
</dbReference>
<dbReference type="InterPro" id="IPR036688">
    <property type="entry name" value="MoeA_C_domain_IV_sf"/>
</dbReference>
<dbReference type="AlphaFoldDB" id="A0A7H2BF33"/>
<protein>
    <recommendedName>
        <fullName evidence="5">Molybdopterin molybdenumtransferase</fullName>
        <ecNumber evidence="5">2.10.1.1</ecNumber>
    </recommendedName>
</protein>
<name>A0A7H2BF33_9MICC</name>
<evidence type="ECO:0000256" key="4">
    <source>
        <dbReference type="ARBA" id="ARBA00047317"/>
    </source>
</evidence>
<dbReference type="PANTHER" id="PTHR10192">
    <property type="entry name" value="MOLYBDOPTERIN BIOSYNTHESIS PROTEIN"/>
    <property type="match status" value="1"/>
</dbReference>
<comment type="catalytic activity">
    <reaction evidence="4">
        <text>adenylyl-molybdopterin + molybdate = Mo-molybdopterin + AMP + H(+)</text>
        <dbReference type="Rhea" id="RHEA:35047"/>
        <dbReference type="ChEBI" id="CHEBI:15378"/>
        <dbReference type="ChEBI" id="CHEBI:36264"/>
        <dbReference type="ChEBI" id="CHEBI:62727"/>
        <dbReference type="ChEBI" id="CHEBI:71302"/>
        <dbReference type="ChEBI" id="CHEBI:456215"/>
        <dbReference type="EC" id="2.10.1.1"/>
    </reaction>
</comment>
<evidence type="ECO:0000313" key="8">
    <source>
        <dbReference type="Proteomes" id="UP000516404"/>
    </source>
</evidence>
<sequence length="444" mass="47098">MMLSAEDNFSELFSAHDESPQQYAQRLTAILQRVAFLAPHRVPLADALGQVLAEPIDAALDSPSFDNSQMDGYVLTAADALSDAREFTVGHDIPAGFQGSVDVCDRVVHPIMTGAPIPQGFSAVVPVERSQAVDSEVDAQGFVAEGGRVRLPDVEPGTFVRTVGEDIRRGTRLVDAGTVLGAVHLGVLAGQGIGEVLVHRRPRVLVYTGGEEVQADSDSLQAGKIYDANAPLLTGLLAADKITEVTARRITDDAEEFQGILATDSATYSPDLVVTCGGISAGRYEVVRNALNALAKKGEADCWFGHISQQPGGPQGVSVLSLTEQRIPVISLPGNPVSTLVTYTRAVRVALNAVYFLGVTDQPVTAQLSTTDTVKGLDAKTQFRRGTTTMGFLPDGAAVLTAEIKGGAGSHLLHAASESNCLIELEPGREYKNKDAVRIWYLPD</sequence>
<dbReference type="Gene3D" id="2.40.340.10">
    <property type="entry name" value="MoeA, C-terminal, domain IV"/>
    <property type="match status" value="1"/>
</dbReference>
<dbReference type="InterPro" id="IPR001453">
    <property type="entry name" value="MoaB/Mog_dom"/>
</dbReference>
<dbReference type="PANTHER" id="PTHR10192:SF5">
    <property type="entry name" value="GEPHYRIN"/>
    <property type="match status" value="1"/>
</dbReference>
<dbReference type="SUPFAM" id="SSF53218">
    <property type="entry name" value="Molybdenum cofactor biosynthesis proteins"/>
    <property type="match status" value="1"/>
</dbReference>
<dbReference type="KEGG" id="rter:IDM49_03120"/>
<dbReference type="GO" id="GO:0046872">
    <property type="term" value="F:metal ion binding"/>
    <property type="evidence" value="ECO:0007669"/>
    <property type="project" value="UniProtKB-UniRule"/>
</dbReference>
<keyword evidence="8" id="KW-1185">Reference proteome</keyword>
<dbReference type="RefSeq" id="WP_190724996.1">
    <property type="nucleotide sequence ID" value="NZ_CP061539.1"/>
</dbReference>
<accession>A0A7H2BF33</accession>
<dbReference type="Gene3D" id="3.40.980.10">
    <property type="entry name" value="MoaB/Mog-like domain"/>
    <property type="match status" value="1"/>
</dbReference>
<dbReference type="SMART" id="SM00852">
    <property type="entry name" value="MoCF_biosynth"/>
    <property type="match status" value="1"/>
</dbReference>
<evidence type="ECO:0000256" key="2">
    <source>
        <dbReference type="ARBA" id="ARBA00010763"/>
    </source>
</evidence>
<evidence type="ECO:0000256" key="5">
    <source>
        <dbReference type="RuleBase" id="RU365090"/>
    </source>
</evidence>
<dbReference type="InterPro" id="IPR036135">
    <property type="entry name" value="MoeA_linker/N_sf"/>
</dbReference>
<dbReference type="SUPFAM" id="SSF63867">
    <property type="entry name" value="MoeA C-terminal domain-like"/>
    <property type="match status" value="1"/>
</dbReference>
<dbReference type="EMBL" id="CP061539">
    <property type="protein sequence ID" value="QNV38279.1"/>
    <property type="molecule type" value="Genomic_DNA"/>
</dbReference>
<dbReference type="Gene3D" id="3.90.105.10">
    <property type="entry name" value="Molybdopterin biosynthesis moea protein, domain 2"/>
    <property type="match status" value="1"/>
</dbReference>
<evidence type="ECO:0000256" key="3">
    <source>
        <dbReference type="ARBA" id="ARBA00022505"/>
    </source>
</evidence>
<keyword evidence="5" id="KW-0479">Metal-binding</keyword>
<organism evidence="7 8">
    <name type="scientific">Rothia terrae</name>
    <dbReference type="NCBI Taxonomy" id="396015"/>
    <lineage>
        <taxon>Bacteria</taxon>
        <taxon>Bacillati</taxon>
        <taxon>Actinomycetota</taxon>
        <taxon>Actinomycetes</taxon>
        <taxon>Micrococcales</taxon>
        <taxon>Micrococcaceae</taxon>
        <taxon>Rothia</taxon>
    </lineage>
</organism>
<dbReference type="Pfam" id="PF00994">
    <property type="entry name" value="MoCF_biosynth"/>
    <property type="match status" value="1"/>
</dbReference>
<dbReference type="Gene3D" id="2.170.190.11">
    <property type="entry name" value="Molybdopterin biosynthesis moea protein, domain 3"/>
    <property type="match status" value="1"/>
</dbReference>
<evidence type="ECO:0000259" key="6">
    <source>
        <dbReference type="SMART" id="SM00852"/>
    </source>
</evidence>
<dbReference type="UniPathway" id="UPA00344"/>
<dbReference type="CDD" id="cd00887">
    <property type="entry name" value="MoeA"/>
    <property type="match status" value="1"/>
</dbReference>
<dbReference type="InterPro" id="IPR005110">
    <property type="entry name" value="MoeA_linker/N"/>
</dbReference>
<keyword evidence="3 5" id="KW-0500">Molybdenum</keyword>